<accession>A0A8W8NDG2</accession>
<keyword evidence="4" id="KW-1185">Reference proteome</keyword>
<feature type="compositionally biased region" description="Polar residues" evidence="1">
    <location>
        <begin position="108"/>
        <end position="117"/>
    </location>
</feature>
<keyword evidence="2" id="KW-0472">Membrane</keyword>
<dbReference type="EnsemblMetazoa" id="G5334.1">
    <property type="protein sequence ID" value="G5334.1:cds"/>
    <property type="gene ID" value="G5334"/>
</dbReference>
<dbReference type="AlphaFoldDB" id="A0A8W8NDG2"/>
<evidence type="ECO:0000256" key="2">
    <source>
        <dbReference type="SAM" id="Phobius"/>
    </source>
</evidence>
<keyword evidence="2" id="KW-0812">Transmembrane</keyword>
<evidence type="ECO:0000313" key="3">
    <source>
        <dbReference type="EnsemblMetazoa" id="G5334.1:cds"/>
    </source>
</evidence>
<dbReference type="SUPFAM" id="SSF56436">
    <property type="entry name" value="C-type lectin-like"/>
    <property type="match status" value="1"/>
</dbReference>
<feature type="transmembrane region" description="Helical" evidence="2">
    <location>
        <begin position="144"/>
        <end position="167"/>
    </location>
</feature>
<evidence type="ECO:0000256" key="1">
    <source>
        <dbReference type="SAM" id="MobiDB-lite"/>
    </source>
</evidence>
<proteinExistence type="predicted"/>
<protein>
    <recommendedName>
        <fullName evidence="5">C-type lectin domain-containing protein</fullName>
    </recommendedName>
</protein>
<feature type="region of interest" description="Disordered" evidence="1">
    <location>
        <begin position="106"/>
        <end position="128"/>
    </location>
</feature>
<dbReference type="Proteomes" id="UP000005408">
    <property type="component" value="Unassembled WGS sequence"/>
</dbReference>
<dbReference type="InterPro" id="IPR016187">
    <property type="entry name" value="CTDL_fold"/>
</dbReference>
<name>A0A8W8NDG2_MAGGI</name>
<evidence type="ECO:0000313" key="4">
    <source>
        <dbReference type="Proteomes" id="UP000005408"/>
    </source>
</evidence>
<sequence>MGASNWNISYDQCDKGNGYLDGRANLKDVMSKCGEIIERFPNDYVFWLGIRRQSFQTMDQGYSIRPDTLEKCEYFNTSSDLRQTDLNCSTARYSVCVLPNGMGRNGKTIPSDSTNEDPNGKAGRYSMVGSDPSTTVIESQNHTAVIVGGVVGGVLASAAVFIVLLLYTRYM</sequence>
<organism evidence="3 4">
    <name type="scientific">Magallana gigas</name>
    <name type="common">Pacific oyster</name>
    <name type="synonym">Crassostrea gigas</name>
    <dbReference type="NCBI Taxonomy" id="29159"/>
    <lineage>
        <taxon>Eukaryota</taxon>
        <taxon>Metazoa</taxon>
        <taxon>Spiralia</taxon>
        <taxon>Lophotrochozoa</taxon>
        <taxon>Mollusca</taxon>
        <taxon>Bivalvia</taxon>
        <taxon>Autobranchia</taxon>
        <taxon>Pteriomorphia</taxon>
        <taxon>Ostreida</taxon>
        <taxon>Ostreoidea</taxon>
        <taxon>Ostreidae</taxon>
        <taxon>Magallana</taxon>
    </lineage>
</organism>
<keyword evidence="2" id="KW-1133">Transmembrane helix</keyword>
<evidence type="ECO:0008006" key="5">
    <source>
        <dbReference type="Google" id="ProtNLM"/>
    </source>
</evidence>
<reference evidence="3" key="1">
    <citation type="submission" date="2022-08" db="UniProtKB">
        <authorList>
            <consortium name="EnsemblMetazoa"/>
        </authorList>
    </citation>
    <scope>IDENTIFICATION</scope>
    <source>
        <strain evidence="3">05x7-T-G4-1.051#20</strain>
    </source>
</reference>